<dbReference type="PROSITE" id="PS01359">
    <property type="entry name" value="ZF_PHD_1"/>
    <property type="match status" value="1"/>
</dbReference>
<dbReference type="PANTHER" id="PTHR12628">
    <property type="entry name" value="POLYCOMB-LIKE TRANSCRIPTION FACTOR"/>
    <property type="match status" value="1"/>
</dbReference>
<feature type="region of interest" description="Disordered" evidence="7">
    <location>
        <begin position="105"/>
        <end position="245"/>
    </location>
</feature>
<accession>A0A5N5DJD1</accession>
<dbReference type="InterPro" id="IPR019786">
    <property type="entry name" value="Zinc_finger_PHD-type_CS"/>
</dbReference>
<keyword evidence="9" id="KW-0489">Methyltransferase</keyword>
<comment type="subcellular location">
    <subcellularLocation>
        <location evidence="1">Nucleus</location>
    </subcellularLocation>
</comment>
<feature type="compositionally biased region" description="Polar residues" evidence="7">
    <location>
        <begin position="204"/>
        <end position="216"/>
    </location>
</feature>
<evidence type="ECO:0000256" key="3">
    <source>
        <dbReference type="ARBA" id="ARBA00022771"/>
    </source>
</evidence>
<comment type="caution">
    <text evidence="9">The sequence shown here is derived from an EMBL/GenBank/DDBJ whole genome shotgun (WGS) entry which is preliminary data.</text>
</comment>
<dbReference type="AlphaFoldDB" id="A0A5N5DJD1"/>
<evidence type="ECO:0000256" key="1">
    <source>
        <dbReference type="ARBA" id="ARBA00004123"/>
    </source>
</evidence>
<dbReference type="Proteomes" id="UP000325902">
    <property type="component" value="Unassembled WGS sequence"/>
</dbReference>
<sequence length="538" mass="55725">MSLEQPPGASAPANAAASQNNGDSALASSRPLPAATSASTTTSLHSLKPAAATPATSTATSSASPVGFSRIPSGFSASTEEILRRVSANASAHVGTPGYEAAREQVLKSMVTSDKIPTPPPMSTAKRGSRGAPRTALANSSTPRPESAAGAGESSATPASAASATSARGRGSGRGRGRGGSRGGKRKRADTPDSEDDSDISSSYTPLPTKTKSGRNVTKPAQFMPVLPSPSTASRKKRPHRRPAETSVCKVCQRGHSPISNMIVFCDGCNSGYHQYCHHPPIDREVVQVAEKEWFCGACAASRKKQDEAIPNLNELVSGQGLTRDEKRAYFSTLSTAKLTELLLHATDIHHDLPVFAPNSRALISATGALPRPLSAMTSNATTDGPAVQTNHNSALNNTDFSTNHTQTINPATTTSVPPPSMLANSSTTSSITPAATTLNQSHSPSTLLAPDPDDAGVDDADDPYGDGYDSDPPAHYPKPGHGLARTLRPESEDLQWLVDDNLEVFSHVYTNDGQSGLNGFGPDGAIDLAGAEAAAAP</sequence>
<organism evidence="9 10">
    <name type="scientific">Lasiodiplodia theobromae</name>
    <dbReference type="NCBI Taxonomy" id="45133"/>
    <lineage>
        <taxon>Eukaryota</taxon>
        <taxon>Fungi</taxon>
        <taxon>Dikarya</taxon>
        <taxon>Ascomycota</taxon>
        <taxon>Pezizomycotina</taxon>
        <taxon>Dothideomycetes</taxon>
        <taxon>Dothideomycetes incertae sedis</taxon>
        <taxon>Botryosphaeriales</taxon>
        <taxon>Botryosphaeriaceae</taxon>
        <taxon>Lasiodiplodia</taxon>
    </lineage>
</organism>
<keyword evidence="4" id="KW-0862">Zinc</keyword>
<evidence type="ECO:0000259" key="8">
    <source>
        <dbReference type="PROSITE" id="PS50016"/>
    </source>
</evidence>
<feature type="region of interest" description="Disordered" evidence="7">
    <location>
        <begin position="1"/>
        <end position="73"/>
    </location>
</feature>
<dbReference type="InterPro" id="IPR001965">
    <property type="entry name" value="Znf_PHD"/>
</dbReference>
<dbReference type="GO" id="GO:0032259">
    <property type="term" value="P:methylation"/>
    <property type="evidence" value="ECO:0007669"/>
    <property type="project" value="UniProtKB-KW"/>
</dbReference>
<feature type="compositionally biased region" description="Low complexity" evidence="7">
    <location>
        <begin position="1"/>
        <end position="65"/>
    </location>
</feature>
<dbReference type="InterPro" id="IPR011011">
    <property type="entry name" value="Znf_FYVE_PHD"/>
</dbReference>
<dbReference type="Pfam" id="PF00628">
    <property type="entry name" value="PHD"/>
    <property type="match status" value="1"/>
</dbReference>
<reference evidence="9 10" key="1">
    <citation type="journal article" date="2019" name="Sci. Rep.">
        <title>A multi-omics analysis of the grapevine pathogen Lasiodiplodia theobromae reveals that temperature affects the expression of virulence- and pathogenicity-related genes.</title>
        <authorList>
            <person name="Felix C."/>
            <person name="Meneses R."/>
            <person name="Goncalves M.F.M."/>
            <person name="Tilleman L."/>
            <person name="Duarte A.S."/>
            <person name="Jorrin-Novo J.V."/>
            <person name="Van de Peer Y."/>
            <person name="Deforce D."/>
            <person name="Van Nieuwerburgh F."/>
            <person name="Esteves A.C."/>
            <person name="Alves A."/>
        </authorList>
    </citation>
    <scope>NUCLEOTIDE SEQUENCE [LARGE SCALE GENOMIC DNA]</scope>
    <source>
        <strain evidence="9 10">LA-SOL3</strain>
    </source>
</reference>
<dbReference type="PROSITE" id="PS50016">
    <property type="entry name" value="ZF_PHD_2"/>
    <property type="match status" value="1"/>
</dbReference>
<feature type="region of interest" description="Disordered" evidence="7">
    <location>
        <begin position="375"/>
        <end position="488"/>
    </location>
</feature>
<evidence type="ECO:0000256" key="6">
    <source>
        <dbReference type="PROSITE-ProRule" id="PRU00146"/>
    </source>
</evidence>
<feature type="compositionally biased region" description="Low complexity" evidence="7">
    <location>
        <begin position="144"/>
        <end position="169"/>
    </location>
</feature>
<dbReference type="InterPro" id="IPR019787">
    <property type="entry name" value="Znf_PHD-finger"/>
</dbReference>
<keyword evidence="10" id="KW-1185">Reference proteome</keyword>
<proteinExistence type="predicted"/>
<keyword evidence="3 6" id="KW-0863">Zinc-finger</keyword>
<dbReference type="GO" id="GO:0008270">
    <property type="term" value="F:zinc ion binding"/>
    <property type="evidence" value="ECO:0007669"/>
    <property type="project" value="UniProtKB-KW"/>
</dbReference>
<feature type="compositionally biased region" description="Acidic residues" evidence="7">
    <location>
        <begin position="452"/>
        <end position="465"/>
    </location>
</feature>
<evidence type="ECO:0000313" key="9">
    <source>
        <dbReference type="EMBL" id="KAB2577042.1"/>
    </source>
</evidence>
<feature type="compositionally biased region" description="Polar residues" evidence="7">
    <location>
        <begin position="376"/>
        <end position="416"/>
    </location>
</feature>
<keyword evidence="2" id="KW-0479">Metal-binding</keyword>
<dbReference type="SMART" id="SM00249">
    <property type="entry name" value="PHD"/>
    <property type="match status" value="1"/>
</dbReference>
<dbReference type="PANTHER" id="PTHR12628:SF10">
    <property type="entry name" value="HOMEOBOX DOMAIN-CONTAINING PROTEIN"/>
    <property type="match status" value="1"/>
</dbReference>
<feature type="compositionally biased region" description="Low complexity" evidence="7">
    <location>
        <begin position="424"/>
        <end position="438"/>
    </location>
</feature>
<gene>
    <name evidence="9" type="primary">phf1</name>
    <name evidence="9" type="ORF">DBV05_g4327</name>
</gene>
<evidence type="ECO:0000256" key="4">
    <source>
        <dbReference type="ARBA" id="ARBA00022833"/>
    </source>
</evidence>
<evidence type="ECO:0000256" key="5">
    <source>
        <dbReference type="ARBA" id="ARBA00023242"/>
    </source>
</evidence>
<name>A0A5N5DJD1_9PEZI</name>
<dbReference type="GO" id="GO:0003677">
    <property type="term" value="F:DNA binding"/>
    <property type="evidence" value="ECO:0007669"/>
    <property type="project" value="TreeGrafter"/>
</dbReference>
<dbReference type="CDD" id="cd15502">
    <property type="entry name" value="PHD_Phf1p_Phf2p_like"/>
    <property type="match status" value="1"/>
</dbReference>
<dbReference type="GO" id="GO:0008168">
    <property type="term" value="F:methyltransferase activity"/>
    <property type="evidence" value="ECO:0007669"/>
    <property type="project" value="UniProtKB-KW"/>
</dbReference>
<feature type="domain" description="PHD-type" evidence="8">
    <location>
        <begin position="246"/>
        <end position="302"/>
    </location>
</feature>
<feature type="compositionally biased region" description="Basic residues" evidence="7">
    <location>
        <begin position="171"/>
        <end position="188"/>
    </location>
</feature>
<evidence type="ECO:0000256" key="2">
    <source>
        <dbReference type="ARBA" id="ARBA00022723"/>
    </source>
</evidence>
<evidence type="ECO:0000256" key="7">
    <source>
        <dbReference type="SAM" id="MobiDB-lite"/>
    </source>
</evidence>
<dbReference type="GO" id="GO:0003682">
    <property type="term" value="F:chromatin binding"/>
    <property type="evidence" value="ECO:0007669"/>
    <property type="project" value="TreeGrafter"/>
</dbReference>
<dbReference type="Gene3D" id="3.30.40.10">
    <property type="entry name" value="Zinc/RING finger domain, C3HC4 (zinc finger)"/>
    <property type="match status" value="1"/>
</dbReference>
<dbReference type="EMBL" id="VCHE01000019">
    <property type="protein sequence ID" value="KAB2577042.1"/>
    <property type="molecule type" value="Genomic_DNA"/>
</dbReference>
<dbReference type="GO" id="GO:0005634">
    <property type="term" value="C:nucleus"/>
    <property type="evidence" value="ECO:0007669"/>
    <property type="project" value="UniProtKB-SubCell"/>
</dbReference>
<protein>
    <submittedName>
        <fullName evidence="9">SWM histone demethylase complex subunit phf1</fullName>
    </submittedName>
</protein>
<dbReference type="OrthoDB" id="5863171at2759"/>
<keyword evidence="9" id="KW-0808">Transferase</keyword>
<dbReference type="GO" id="GO:0045814">
    <property type="term" value="P:negative regulation of gene expression, epigenetic"/>
    <property type="evidence" value="ECO:0007669"/>
    <property type="project" value="TreeGrafter"/>
</dbReference>
<keyword evidence="5" id="KW-0539">Nucleus</keyword>
<dbReference type="SUPFAM" id="SSF57903">
    <property type="entry name" value="FYVE/PHD zinc finger"/>
    <property type="match status" value="1"/>
</dbReference>
<dbReference type="InterPro" id="IPR013083">
    <property type="entry name" value="Znf_RING/FYVE/PHD"/>
</dbReference>
<evidence type="ECO:0000313" key="10">
    <source>
        <dbReference type="Proteomes" id="UP000325902"/>
    </source>
</evidence>